<dbReference type="PANTHER" id="PTHR40036:SF1">
    <property type="entry name" value="MACROCIN O-METHYLTRANSFERASE"/>
    <property type="match status" value="1"/>
</dbReference>
<dbReference type="GO" id="GO:0030769">
    <property type="term" value="F:macrocin O-methyltransferase activity"/>
    <property type="evidence" value="ECO:0007669"/>
    <property type="project" value="UniProtKB-EC"/>
</dbReference>
<reference evidence="1 2" key="1">
    <citation type="submission" date="2019-02" db="EMBL/GenBank/DDBJ databases">
        <title>Deep-cultivation of Planctomycetes and their phenomic and genomic characterization uncovers novel biology.</title>
        <authorList>
            <person name="Wiegand S."/>
            <person name="Jogler M."/>
            <person name="Boedeker C."/>
            <person name="Pinto D."/>
            <person name="Vollmers J."/>
            <person name="Rivas-Marin E."/>
            <person name="Kohn T."/>
            <person name="Peeters S.H."/>
            <person name="Heuer A."/>
            <person name="Rast P."/>
            <person name="Oberbeckmann S."/>
            <person name="Bunk B."/>
            <person name="Jeske O."/>
            <person name="Meyerdierks A."/>
            <person name="Storesund J.E."/>
            <person name="Kallscheuer N."/>
            <person name="Luecker S."/>
            <person name="Lage O.M."/>
            <person name="Pohl T."/>
            <person name="Merkel B.J."/>
            <person name="Hornburger P."/>
            <person name="Mueller R.-W."/>
            <person name="Bruemmer F."/>
            <person name="Labrenz M."/>
            <person name="Spormann A.M."/>
            <person name="Op Den Camp H."/>
            <person name="Overmann J."/>
            <person name="Amann R."/>
            <person name="Jetten M.S.M."/>
            <person name="Mascher T."/>
            <person name="Medema M.H."/>
            <person name="Devos D.P."/>
            <person name="Kaster A.-K."/>
            <person name="Ovreas L."/>
            <person name="Rohde M."/>
            <person name="Galperin M.Y."/>
            <person name="Jogler C."/>
        </authorList>
    </citation>
    <scope>NUCLEOTIDE SEQUENCE [LARGE SCALE GENOMIC DNA]</scope>
    <source>
        <strain evidence="1 2">Pla123a</strain>
    </source>
</reference>
<dbReference type="PANTHER" id="PTHR40036">
    <property type="entry name" value="MACROCIN O-METHYLTRANSFERASE"/>
    <property type="match status" value="1"/>
</dbReference>
<name>A0A5C5YM53_9BACT</name>
<dbReference type="RefSeq" id="WP_197527935.1">
    <property type="nucleotide sequence ID" value="NZ_SJPO01000006.1"/>
</dbReference>
<accession>A0A5C5YM53</accession>
<keyword evidence="1" id="KW-0808">Transferase</keyword>
<evidence type="ECO:0000313" key="1">
    <source>
        <dbReference type="EMBL" id="TWT75899.1"/>
    </source>
</evidence>
<proteinExistence type="predicted"/>
<dbReference type="AlphaFoldDB" id="A0A5C5YM53"/>
<dbReference type="EC" id="2.1.1.101" evidence="1"/>
<protein>
    <submittedName>
        <fullName evidence="1">Macrocin O-methyltransferase</fullName>
        <ecNumber evidence="1">2.1.1.101</ecNumber>
    </submittedName>
</protein>
<dbReference type="GO" id="GO:0032259">
    <property type="term" value="P:methylation"/>
    <property type="evidence" value="ECO:0007669"/>
    <property type="project" value="UniProtKB-KW"/>
</dbReference>
<comment type="caution">
    <text evidence="1">The sequence shown here is derived from an EMBL/GenBank/DDBJ whole genome shotgun (WGS) entry which is preliminary data.</text>
</comment>
<evidence type="ECO:0000313" key="2">
    <source>
        <dbReference type="Proteomes" id="UP000318478"/>
    </source>
</evidence>
<keyword evidence="1" id="KW-0489">Methyltransferase</keyword>
<dbReference type="InterPro" id="IPR008884">
    <property type="entry name" value="TylF_MeTrfase"/>
</dbReference>
<dbReference type="EMBL" id="SJPO01000006">
    <property type="protein sequence ID" value="TWT75899.1"/>
    <property type="molecule type" value="Genomic_DNA"/>
</dbReference>
<dbReference type="Pfam" id="PF05711">
    <property type="entry name" value="TylF"/>
    <property type="match status" value="1"/>
</dbReference>
<dbReference type="Gene3D" id="3.40.50.150">
    <property type="entry name" value="Vaccinia Virus protein VP39"/>
    <property type="match status" value="1"/>
</dbReference>
<organism evidence="1 2">
    <name type="scientific">Posidoniimonas polymericola</name>
    <dbReference type="NCBI Taxonomy" id="2528002"/>
    <lineage>
        <taxon>Bacteria</taxon>
        <taxon>Pseudomonadati</taxon>
        <taxon>Planctomycetota</taxon>
        <taxon>Planctomycetia</taxon>
        <taxon>Pirellulales</taxon>
        <taxon>Lacipirellulaceae</taxon>
        <taxon>Posidoniimonas</taxon>
    </lineage>
</organism>
<dbReference type="Proteomes" id="UP000318478">
    <property type="component" value="Unassembled WGS sequence"/>
</dbReference>
<sequence>MWLRNKIVQRMGGGGFMEQVGLDAWSMVQMASLASRKPGGEVKLLRKVRRERKCLNSAWECYNVMTLARAMSRLPGSFAEVGCYQGTTAKLMCEVKGDKPLMLFDTFEGLPQDCDKDARVHSVGQYACSMEKVSGYLAEYDNVTYHKGLFPDSAADVPEQQYAFAHFDVDLYEGTLGCLEYFYPRMTPGGVMLSHDYGMLKGVEQAFHDFMADKPEPIIPQATTQVMIIKQAGVAAAVEPTQALAPAMLAPR</sequence>
<gene>
    <name evidence="1" type="primary">tylF</name>
    <name evidence="1" type="ORF">Pla123a_26830</name>
</gene>
<dbReference type="SUPFAM" id="SSF53335">
    <property type="entry name" value="S-adenosyl-L-methionine-dependent methyltransferases"/>
    <property type="match status" value="1"/>
</dbReference>
<keyword evidence="2" id="KW-1185">Reference proteome</keyword>
<dbReference type="InterPro" id="IPR029063">
    <property type="entry name" value="SAM-dependent_MTases_sf"/>
</dbReference>